<sequence length="227" mass="24038">MFLQLLLVLANDAQDRLRTSDAQDRFRFAVDSQLEAVVGEAAASGLTDKEAVVAADADAAANATCWEPLPGGLFGNATESGGYNKFVLVLVEGSFLGLIGLDRLYLGQPWTAVLKGLTFGGFGAMFFVDYFSVMANAAALDEGIPGSFYAQTLTVECNATAPALEYLSSCEPVSHAHWSDCNLLFARYAALASTLGGAALLYKGGWHVFNKLFDAMRSAADNAKALV</sequence>
<proteinExistence type="predicted"/>
<organism evidence="6 7">
    <name type="scientific">Emiliania huxleyi (strain CCMP1516)</name>
    <dbReference type="NCBI Taxonomy" id="280463"/>
    <lineage>
        <taxon>Eukaryota</taxon>
        <taxon>Haptista</taxon>
        <taxon>Haptophyta</taxon>
        <taxon>Prymnesiophyceae</taxon>
        <taxon>Isochrysidales</taxon>
        <taxon>Noelaerhabdaceae</taxon>
        <taxon>Emiliania</taxon>
    </lineage>
</organism>
<evidence type="ECO:0000256" key="2">
    <source>
        <dbReference type="ARBA" id="ARBA00022692"/>
    </source>
</evidence>
<name>A0A0D3JS81_EMIH1</name>
<dbReference type="EnsemblProtists" id="EOD26366">
    <property type="protein sequence ID" value="EOD26366"/>
    <property type="gene ID" value="EMIHUDRAFT_450253"/>
</dbReference>
<keyword evidence="4" id="KW-0472">Membrane</keyword>
<keyword evidence="7" id="KW-1185">Reference proteome</keyword>
<dbReference type="GeneID" id="17271912"/>
<evidence type="ECO:0000256" key="3">
    <source>
        <dbReference type="ARBA" id="ARBA00022989"/>
    </source>
</evidence>
<dbReference type="Proteomes" id="UP000013827">
    <property type="component" value="Unassembled WGS sequence"/>
</dbReference>
<dbReference type="Pfam" id="PF05154">
    <property type="entry name" value="TM2"/>
    <property type="match status" value="1"/>
</dbReference>
<dbReference type="AlphaFoldDB" id="A0A0D3JS81"/>
<dbReference type="RefSeq" id="XP_005778795.1">
    <property type="nucleotide sequence ID" value="XM_005778738.1"/>
</dbReference>
<reference evidence="7" key="1">
    <citation type="journal article" date="2013" name="Nature">
        <title>Pan genome of the phytoplankton Emiliania underpins its global distribution.</title>
        <authorList>
            <person name="Read B.A."/>
            <person name="Kegel J."/>
            <person name="Klute M.J."/>
            <person name="Kuo A."/>
            <person name="Lefebvre S.C."/>
            <person name="Maumus F."/>
            <person name="Mayer C."/>
            <person name="Miller J."/>
            <person name="Monier A."/>
            <person name="Salamov A."/>
            <person name="Young J."/>
            <person name="Aguilar M."/>
            <person name="Claverie J.M."/>
            <person name="Frickenhaus S."/>
            <person name="Gonzalez K."/>
            <person name="Herman E.K."/>
            <person name="Lin Y.C."/>
            <person name="Napier J."/>
            <person name="Ogata H."/>
            <person name="Sarno A.F."/>
            <person name="Shmutz J."/>
            <person name="Schroeder D."/>
            <person name="de Vargas C."/>
            <person name="Verret F."/>
            <person name="von Dassow P."/>
            <person name="Valentin K."/>
            <person name="Van de Peer Y."/>
            <person name="Wheeler G."/>
            <person name="Dacks J.B."/>
            <person name="Delwiche C.F."/>
            <person name="Dyhrman S.T."/>
            <person name="Glockner G."/>
            <person name="John U."/>
            <person name="Richards T."/>
            <person name="Worden A.Z."/>
            <person name="Zhang X."/>
            <person name="Grigoriev I.V."/>
            <person name="Allen A.E."/>
            <person name="Bidle K."/>
            <person name="Borodovsky M."/>
            <person name="Bowler C."/>
            <person name="Brownlee C."/>
            <person name="Cock J.M."/>
            <person name="Elias M."/>
            <person name="Gladyshev V.N."/>
            <person name="Groth M."/>
            <person name="Guda C."/>
            <person name="Hadaegh A."/>
            <person name="Iglesias-Rodriguez M.D."/>
            <person name="Jenkins J."/>
            <person name="Jones B.M."/>
            <person name="Lawson T."/>
            <person name="Leese F."/>
            <person name="Lindquist E."/>
            <person name="Lobanov A."/>
            <person name="Lomsadze A."/>
            <person name="Malik S.B."/>
            <person name="Marsh M.E."/>
            <person name="Mackinder L."/>
            <person name="Mock T."/>
            <person name="Mueller-Roeber B."/>
            <person name="Pagarete A."/>
            <person name="Parker M."/>
            <person name="Probert I."/>
            <person name="Quesneville H."/>
            <person name="Raines C."/>
            <person name="Rensing S.A."/>
            <person name="Riano-Pachon D.M."/>
            <person name="Richier S."/>
            <person name="Rokitta S."/>
            <person name="Shiraiwa Y."/>
            <person name="Soanes D.M."/>
            <person name="van der Giezen M."/>
            <person name="Wahlund T.M."/>
            <person name="Williams B."/>
            <person name="Wilson W."/>
            <person name="Wolfe G."/>
            <person name="Wurch L.L."/>
        </authorList>
    </citation>
    <scope>NUCLEOTIDE SEQUENCE</scope>
</reference>
<reference evidence="6" key="2">
    <citation type="submission" date="2024-10" db="UniProtKB">
        <authorList>
            <consortium name="EnsemblProtists"/>
        </authorList>
    </citation>
    <scope>IDENTIFICATION</scope>
</reference>
<feature type="domain" description="TM2" evidence="5">
    <location>
        <begin position="84"/>
        <end position="131"/>
    </location>
</feature>
<dbReference type="InterPro" id="IPR007829">
    <property type="entry name" value="TM2"/>
</dbReference>
<keyword evidence="2" id="KW-0812">Transmembrane</keyword>
<protein>
    <recommendedName>
        <fullName evidence="5">TM2 domain-containing protein</fullName>
    </recommendedName>
</protein>
<dbReference type="PaxDb" id="2903-EOD26366"/>
<keyword evidence="3" id="KW-1133">Transmembrane helix</keyword>
<evidence type="ECO:0000256" key="1">
    <source>
        <dbReference type="ARBA" id="ARBA00004141"/>
    </source>
</evidence>
<dbReference type="HOGENOM" id="CLU_1221598_0_0_1"/>
<dbReference type="GO" id="GO:0016020">
    <property type="term" value="C:membrane"/>
    <property type="evidence" value="ECO:0007669"/>
    <property type="project" value="UniProtKB-SubCell"/>
</dbReference>
<dbReference type="KEGG" id="ehx:EMIHUDRAFT_450253"/>
<evidence type="ECO:0000313" key="7">
    <source>
        <dbReference type="Proteomes" id="UP000013827"/>
    </source>
</evidence>
<evidence type="ECO:0000259" key="5">
    <source>
        <dbReference type="Pfam" id="PF05154"/>
    </source>
</evidence>
<accession>A0A0D3JS81</accession>
<comment type="subcellular location">
    <subcellularLocation>
        <location evidence="1">Membrane</location>
        <topology evidence="1">Multi-pass membrane protein</topology>
    </subcellularLocation>
</comment>
<evidence type="ECO:0000313" key="6">
    <source>
        <dbReference type="EnsemblProtists" id="EOD26366"/>
    </source>
</evidence>
<evidence type="ECO:0000256" key="4">
    <source>
        <dbReference type="ARBA" id="ARBA00023136"/>
    </source>
</evidence>